<evidence type="ECO:0008006" key="4">
    <source>
        <dbReference type="Google" id="ProtNLM"/>
    </source>
</evidence>
<dbReference type="Proteomes" id="UP000184447">
    <property type="component" value="Unassembled WGS sequence"/>
</dbReference>
<organism evidence="2 3">
    <name type="scientific">Clostridium grantii DSM 8605</name>
    <dbReference type="NCBI Taxonomy" id="1121316"/>
    <lineage>
        <taxon>Bacteria</taxon>
        <taxon>Bacillati</taxon>
        <taxon>Bacillota</taxon>
        <taxon>Clostridia</taxon>
        <taxon>Eubacteriales</taxon>
        <taxon>Clostridiaceae</taxon>
        <taxon>Clostridium</taxon>
    </lineage>
</organism>
<keyword evidence="3" id="KW-1185">Reference proteome</keyword>
<proteinExistence type="predicted"/>
<feature type="transmembrane region" description="Helical" evidence="1">
    <location>
        <begin position="109"/>
        <end position="133"/>
    </location>
</feature>
<protein>
    <recommendedName>
        <fullName evidence="4">CAAX protease self-immunity</fullName>
    </recommendedName>
</protein>
<sequence>MKEKVRSIIYNNEKQQYKFVFLLLSFIGILSILYFMIVNPLEQVLANSGFTYKVKYNPNAIKDLIPCLFYWSLLRVMMFLGSWIVLRFIEKRDLSTIGLSFYEGWIKDLGLGLFIGVVLTSFIFIIGIIFGWIKIEGLSWNYISKRELLYAIEFLFRFSFISQYLFF</sequence>
<keyword evidence="1" id="KW-0812">Transmembrane</keyword>
<feature type="transmembrane region" description="Helical" evidence="1">
    <location>
        <begin position="68"/>
        <end position="89"/>
    </location>
</feature>
<dbReference type="EMBL" id="FQXM01000012">
    <property type="protein sequence ID" value="SHH76192.1"/>
    <property type="molecule type" value="Genomic_DNA"/>
</dbReference>
<evidence type="ECO:0000313" key="3">
    <source>
        <dbReference type="Proteomes" id="UP000184447"/>
    </source>
</evidence>
<feature type="transmembrane region" description="Helical" evidence="1">
    <location>
        <begin position="20"/>
        <end position="37"/>
    </location>
</feature>
<name>A0A1M5VLR3_9CLOT</name>
<accession>A0A1M5VLR3</accession>
<evidence type="ECO:0000256" key="1">
    <source>
        <dbReference type="SAM" id="Phobius"/>
    </source>
</evidence>
<reference evidence="2 3" key="1">
    <citation type="submission" date="2016-11" db="EMBL/GenBank/DDBJ databases">
        <authorList>
            <person name="Jaros S."/>
            <person name="Januszkiewicz K."/>
            <person name="Wedrychowicz H."/>
        </authorList>
    </citation>
    <scope>NUCLEOTIDE SEQUENCE [LARGE SCALE GENOMIC DNA]</scope>
    <source>
        <strain evidence="2 3">DSM 8605</strain>
    </source>
</reference>
<dbReference type="AlphaFoldDB" id="A0A1M5VLR3"/>
<keyword evidence="1" id="KW-1133">Transmembrane helix</keyword>
<keyword evidence="1" id="KW-0472">Membrane</keyword>
<gene>
    <name evidence="2" type="ORF">SAMN02745207_02344</name>
</gene>
<evidence type="ECO:0000313" key="2">
    <source>
        <dbReference type="EMBL" id="SHH76192.1"/>
    </source>
</evidence>